<evidence type="ECO:0000313" key="2">
    <source>
        <dbReference type="Proteomes" id="UP000322873"/>
    </source>
</evidence>
<dbReference type="Proteomes" id="UP000322873">
    <property type="component" value="Unassembled WGS sequence"/>
</dbReference>
<gene>
    <name evidence="1" type="ORF">EYC84_006723</name>
</gene>
<dbReference type="EMBL" id="VICG01000001">
    <property type="protein sequence ID" value="KAA8576630.1"/>
    <property type="molecule type" value="Genomic_DNA"/>
</dbReference>
<organism evidence="1 2">
    <name type="scientific">Monilinia fructicola</name>
    <name type="common">Brown rot fungus</name>
    <name type="synonym">Ciboria fructicola</name>
    <dbReference type="NCBI Taxonomy" id="38448"/>
    <lineage>
        <taxon>Eukaryota</taxon>
        <taxon>Fungi</taxon>
        <taxon>Dikarya</taxon>
        <taxon>Ascomycota</taxon>
        <taxon>Pezizomycotina</taxon>
        <taxon>Leotiomycetes</taxon>
        <taxon>Helotiales</taxon>
        <taxon>Sclerotiniaceae</taxon>
        <taxon>Monilinia</taxon>
    </lineage>
</organism>
<keyword evidence="2" id="KW-1185">Reference proteome</keyword>
<sequence length="96" mass="11240">MHGLMDTGDICHYFHFFFFVDTTTCEHLLCFSIISSEPYFQWRRAFLGKGNKPRFVKYIGAKHICLLHGTALFHFTHFGISPRGSNYFTFRTLVPL</sequence>
<proteinExistence type="predicted"/>
<protein>
    <submittedName>
        <fullName evidence="1">Uncharacterized protein</fullName>
    </submittedName>
</protein>
<reference evidence="1 2" key="1">
    <citation type="submission" date="2019-06" db="EMBL/GenBank/DDBJ databases">
        <title>Genome Sequence of the Brown Rot Fungal Pathogen Monilinia fructicola.</title>
        <authorList>
            <person name="De Miccolis Angelini R.M."/>
            <person name="Landi L."/>
            <person name="Abate D."/>
            <person name="Pollastro S."/>
            <person name="Romanazzi G."/>
            <person name="Faretra F."/>
        </authorList>
    </citation>
    <scope>NUCLEOTIDE SEQUENCE [LARGE SCALE GENOMIC DNA]</scope>
    <source>
        <strain evidence="1 2">Mfrc123</strain>
    </source>
</reference>
<evidence type="ECO:0000313" key="1">
    <source>
        <dbReference type="EMBL" id="KAA8576630.1"/>
    </source>
</evidence>
<comment type="caution">
    <text evidence="1">The sequence shown here is derived from an EMBL/GenBank/DDBJ whole genome shotgun (WGS) entry which is preliminary data.</text>
</comment>
<name>A0A5M9K6T0_MONFR</name>
<dbReference type="AlphaFoldDB" id="A0A5M9K6T0"/>
<accession>A0A5M9K6T0</accession>